<dbReference type="InterPro" id="IPR000182">
    <property type="entry name" value="GNAT_dom"/>
</dbReference>
<dbReference type="GO" id="GO:0016747">
    <property type="term" value="F:acyltransferase activity, transferring groups other than amino-acyl groups"/>
    <property type="evidence" value="ECO:0007669"/>
    <property type="project" value="InterPro"/>
</dbReference>
<proteinExistence type="predicted"/>
<reference evidence="2" key="1">
    <citation type="submission" date="2020-12" db="EMBL/GenBank/DDBJ databases">
        <title>PHA producing bacteria isolated from mangrove.</title>
        <authorList>
            <person name="Zheng W."/>
            <person name="Yu S."/>
            <person name="Huang Y."/>
        </authorList>
    </citation>
    <scope>NUCLEOTIDE SEQUENCE</scope>
    <source>
        <strain evidence="2">GN8-5</strain>
    </source>
</reference>
<dbReference type="Pfam" id="PF13302">
    <property type="entry name" value="Acetyltransf_3"/>
    <property type="match status" value="1"/>
</dbReference>
<feature type="domain" description="N-acetyltransferase" evidence="1">
    <location>
        <begin position="19"/>
        <end position="176"/>
    </location>
</feature>
<protein>
    <submittedName>
        <fullName evidence="2">GNAT family N-acetyltransferase</fullName>
    </submittedName>
</protein>
<dbReference type="Gene3D" id="3.40.630.30">
    <property type="match status" value="1"/>
</dbReference>
<dbReference type="PROSITE" id="PS51186">
    <property type="entry name" value="GNAT"/>
    <property type="match status" value="1"/>
</dbReference>
<dbReference type="Proteomes" id="UP000664385">
    <property type="component" value="Unassembled WGS sequence"/>
</dbReference>
<dbReference type="SUPFAM" id="SSF55729">
    <property type="entry name" value="Acyl-CoA N-acyltransferases (Nat)"/>
    <property type="match status" value="1"/>
</dbReference>
<name>A0A939IVF0_9MICO</name>
<evidence type="ECO:0000313" key="3">
    <source>
        <dbReference type="Proteomes" id="UP000664385"/>
    </source>
</evidence>
<dbReference type="PANTHER" id="PTHR43792">
    <property type="entry name" value="GNAT FAMILY, PUTATIVE (AFU_ORTHOLOGUE AFUA_3G00765)-RELATED-RELATED"/>
    <property type="match status" value="1"/>
</dbReference>
<dbReference type="AlphaFoldDB" id="A0A939IVF0"/>
<dbReference type="InterPro" id="IPR016181">
    <property type="entry name" value="Acyl_CoA_acyltransferase"/>
</dbReference>
<dbReference type="PANTHER" id="PTHR43792:SF1">
    <property type="entry name" value="N-ACETYLTRANSFERASE DOMAIN-CONTAINING PROTEIN"/>
    <property type="match status" value="1"/>
</dbReference>
<evidence type="ECO:0000259" key="1">
    <source>
        <dbReference type="PROSITE" id="PS51186"/>
    </source>
</evidence>
<comment type="caution">
    <text evidence="2">The sequence shown here is derived from an EMBL/GenBank/DDBJ whole genome shotgun (WGS) entry which is preliminary data.</text>
</comment>
<evidence type="ECO:0000313" key="2">
    <source>
        <dbReference type="EMBL" id="MBN8205598.1"/>
    </source>
</evidence>
<sequence>MRSSDSISSPPATRNRPVVTLRSFEIGDREFFASLATDERVVKFVGDGSPWSAEQIDSRIDLALRGLPASEPGAVRWYVAETEGERAGLFVASRREDTVEVGYWLAPARWGQGLAGVMLDAGLLVVREVFGALDVEAHIDPANVASVAMVERRAFRFVGRADGIGRYVRAPGAYAA</sequence>
<dbReference type="RefSeq" id="WP_206820802.1">
    <property type="nucleotide sequence ID" value="NZ_JAEKJQ010000001.1"/>
</dbReference>
<dbReference type="InterPro" id="IPR051531">
    <property type="entry name" value="N-acetyltransferase"/>
</dbReference>
<gene>
    <name evidence="2" type="ORF">JF543_06450</name>
</gene>
<dbReference type="EMBL" id="JAEMWU010000001">
    <property type="protein sequence ID" value="MBN8205598.1"/>
    <property type="molecule type" value="Genomic_DNA"/>
</dbReference>
<organism evidence="2 3">
    <name type="scientific">Microbacterium esteraromaticum</name>
    <dbReference type="NCBI Taxonomy" id="57043"/>
    <lineage>
        <taxon>Bacteria</taxon>
        <taxon>Bacillati</taxon>
        <taxon>Actinomycetota</taxon>
        <taxon>Actinomycetes</taxon>
        <taxon>Micrococcales</taxon>
        <taxon>Microbacteriaceae</taxon>
        <taxon>Microbacterium</taxon>
    </lineage>
</organism>
<accession>A0A939IVF0</accession>